<sequence>MPPSSRISSRLLAQANAGDPDALWQLHLECKPEDCTIAIVRIALKYIKSELVPTVGRWHLQNPDRTHFDRALPCIRMLSAIGRSFRSNPRLKELAVPPIIDQLDDVCAWIFYMYRFIDSPVYNDGTSVDPADHNSVYCVIAEVVSDLMDGDARILEAFVMNPGFIGLLIHSWIVERNKKLVVLYERDTCCPIISAVETTVAHDGGREMLIQGLLSCGSRVQEAFVWAVIRRAQQVVHRKGVVHWRAVRHLQGLIGLTQNLVSRQTQSLNFQRAFIKTEYLSQFASALATISYEVAEIGVTEPMILQSVVHTTFNLFKILSSNEGRAARNCGDLVRGGAFDHLVRLLSVLPPDERAAAQEAITCLDLLGIYMTYPTVLKRFLSRTFFTETTRKVSASSLAGPVVQEVNKFLVDLEAVNDATKKRGFQFCDNPFCENQRVNHASQECSGCSSVIYCSTRCQREDWEGRHSYECEYARLESSRRKRDEMYYTHRSRAFHAQLIAHIYNNDSQSKTLEVDSGLVINHVVPVYQYSSRSSKMASMKFLSRELSSLVGRGVESADEAWWDGPPKREFRQTWLRPRVSQLVEGYRDGKFSNDVRVVEGIFQVGHMQCCAYLTVKMQRSSSGKYEAVYCVSRYSDKA</sequence>
<dbReference type="STRING" id="71717.A0A4Y7TUW7"/>
<dbReference type="Gene3D" id="6.10.140.2220">
    <property type="match status" value="1"/>
</dbReference>
<evidence type="ECO:0000259" key="5">
    <source>
        <dbReference type="PROSITE" id="PS50865"/>
    </source>
</evidence>
<keyword evidence="1" id="KW-0479">Metal-binding</keyword>
<dbReference type="AlphaFoldDB" id="A0A4Y7TUW7"/>
<feature type="domain" description="MYND-type" evidence="5">
    <location>
        <begin position="430"/>
        <end position="471"/>
    </location>
</feature>
<dbReference type="SUPFAM" id="SSF144232">
    <property type="entry name" value="HIT/MYND zinc finger-like"/>
    <property type="match status" value="1"/>
</dbReference>
<name>A0A4Y7TUW7_COPMI</name>
<evidence type="ECO:0000256" key="4">
    <source>
        <dbReference type="PROSITE-ProRule" id="PRU00134"/>
    </source>
</evidence>
<proteinExistence type="predicted"/>
<evidence type="ECO:0000256" key="3">
    <source>
        <dbReference type="ARBA" id="ARBA00022833"/>
    </source>
</evidence>
<keyword evidence="7" id="KW-1185">Reference proteome</keyword>
<dbReference type="GO" id="GO:0008270">
    <property type="term" value="F:zinc ion binding"/>
    <property type="evidence" value="ECO:0007669"/>
    <property type="project" value="UniProtKB-KW"/>
</dbReference>
<keyword evidence="2 4" id="KW-0863">Zinc-finger</keyword>
<evidence type="ECO:0000256" key="2">
    <source>
        <dbReference type="ARBA" id="ARBA00022771"/>
    </source>
</evidence>
<organism evidence="6 7">
    <name type="scientific">Coprinellus micaceus</name>
    <name type="common">Glistening ink-cap mushroom</name>
    <name type="synonym">Coprinus micaceus</name>
    <dbReference type="NCBI Taxonomy" id="71717"/>
    <lineage>
        <taxon>Eukaryota</taxon>
        <taxon>Fungi</taxon>
        <taxon>Dikarya</taxon>
        <taxon>Basidiomycota</taxon>
        <taxon>Agaricomycotina</taxon>
        <taxon>Agaricomycetes</taxon>
        <taxon>Agaricomycetidae</taxon>
        <taxon>Agaricales</taxon>
        <taxon>Agaricineae</taxon>
        <taxon>Psathyrellaceae</taxon>
        <taxon>Coprinellus</taxon>
    </lineage>
</organism>
<reference evidence="6 7" key="1">
    <citation type="journal article" date="2019" name="Nat. Ecol. Evol.">
        <title>Megaphylogeny resolves global patterns of mushroom evolution.</title>
        <authorList>
            <person name="Varga T."/>
            <person name="Krizsan K."/>
            <person name="Foldi C."/>
            <person name="Dima B."/>
            <person name="Sanchez-Garcia M."/>
            <person name="Sanchez-Ramirez S."/>
            <person name="Szollosi G.J."/>
            <person name="Szarkandi J.G."/>
            <person name="Papp V."/>
            <person name="Albert L."/>
            <person name="Andreopoulos W."/>
            <person name="Angelini C."/>
            <person name="Antonin V."/>
            <person name="Barry K.W."/>
            <person name="Bougher N.L."/>
            <person name="Buchanan P."/>
            <person name="Buyck B."/>
            <person name="Bense V."/>
            <person name="Catcheside P."/>
            <person name="Chovatia M."/>
            <person name="Cooper J."/>
            <person name="Damon W."/>
            <person name="Desjardin D."/>
            <person name="Finy P."/>
            <person name="Geml J."/>
            <person name="Haridas S."/>
            <person name="Hughes K."/>
            <person name="Justo A."/>
            <person name="Karasinski D."/>
            <person name="Kautmanova I."/>
            <person name="Kiss B."/>
            <person name="Kocsube S."/>
            <person name="Kotiranta H."/>
            <person name="LaButti K.M."/>
            <person name="Lechner B.E."/>
            <person name="Liimatainen K."/>
            <person name="Lipzen A."/>
            <person name="Lukacs Z."/>
            <person name="Mihaltcheva S."/>
            <person name="Morgado L.N."/>
            <person name="Niskanen T."/>
            <person name="Noordeloos M.E."/>
            <person name="Ohm R.A."/>
            <person name="Ortiz-Santana B."/>
            <person name="Ovrebo C."/>
            <person name="Racz N."/>
            <person name="Riley R."/>
            <person name="Savchenko A."/>
            <person name="Shiryaev A."/>
            <person name="Soop K."/>
            <person name="Spirin V."/>
            <person name="Szebenyi C."/>
            <person name="Tomsovsky M."/>
            <person name="Tulloss R.E."/>
            <person name="Uehling J."/>
            <person name="Grigoriev I.V."/>
            <person name="Vagvolgyi C."/>
            <person name="Papp T."/>
            <person name="Martin F.M."/>
            <person name="Miettinen O."/>
            <person name="Hibbett D.S."/>
            <person name="Nagy L.G."/>
        </authorList>
    </citation>
    <scope>NUCLEOTIDE SEQUENCE [LARGE SCALE GENOMIC DNA]</scope>
    <source>
        <strain evidence="6 7">FP101781</strain>
    </source>
</reference>
<dbReference type="Pfam" id="PF01753">
    <property type="entry name" value="zf-MYND"/>
    <property type="match status" value="1"/>
</dbReference>
<evidence type="ECO:0000313" key="7">
    <source>
        <dbReference type="Proteomes" id="UP000298030"/>
    </source>
</evidence>
<gene>
    <name evidence="6" type="ORF">FA13DRAFT_706363</name>
</gene>
<accession>A0A4Y7TUW7</accession>
<dbReference type="PROSITE" id="PS50865">
    <property type="entry name" value="ZF_MYND_2"/>
    <property type="match status" value="1"/>
</dbReference>
<evidence type="ECO:0000256" key="1">
    <source>
        <dbReference type="ARBA" id="ARBA00022723"/>
    </source>
</evidence>
<protein>
    <recommendedName>
        <fullName evidence="5">MYND-type domain-containing protein</fullName>
    </recommendedName>
</protein>
<dbReference type="InterPro" id="IPR002893">
    <property type="entry name" value="Znf_MYND"/>
</dbReference>
<evidence type="ECO:0000313" key="6">
    <source>
        <dbReference type="EMBL" id="TEB37724.1"/>
    </source>
</evidence>
<dbReference type="OrthoDB" id="2834536at2759"/>
<comment type="caution">
    <text evidence="6">The sequence shown here is derived from an EMBL/GenBank/DDBJ whole genome shotgun (WGS) entry which is preliminary data.</text>
</comment>
<dbReference type="Gene3D" id="1.10.220.160">
    <property type="match status" value="1"/>
</dbReference>
<keyword evidence="3" id="KW-0862">Zinc</keyword>
<dbReference type="EMBL" id="QPFP01000003">
    <property type="protein sequence ID" value="TEB37724.1"/>
    <property type="molecule type" value="Genomic_DNA"/>
</dbReference>
<dbReference type="Proteomes" id="UP000298030">
    <property type="component" value="Unassembled WGS sequence"/>
</dbReference>